<feature type="modified residue" description="4-aspartylphosphate" evidence="4">
    <location>
        <position position="61"/>
    </location>
</feature>
<feature type="domain" description="PAS" evidence="7">
    <location>
        <begin position="973"/>
        <end position="1018"/>
    </location>
</feature>
<dbReference type="CDD" id="cd01948">
    <property type="entry name" value="EAL"/>
    <property type="match status" value="1"/>
</dbReference>
<dbReference type="Gene3D" id="3.20.20.450">
    <property type="entry name" value="EAL domain"/>
    <property type="match status" value="1"/>
</dbReference>
<dbReference type="SUPFAM" id="SSF52172">
    <property type="entry name" value="CheY-like"/>
    <property type="match status" value="1"/>
</dbReference>
<feature type="domain" description="PAC" evidence="8">
    <location>
        <begin position="1046"/>
        <end position="1100"/>
    </location>
</feature>
<gene>
    <name evidence="11" type="ORF">B0F87_11456</name>
</gene>
<feature type="domain" description="PAC" evidence="8">
    <location>
        <begin position="548"/>
        <end position="599"/>
    </location>
</feature>
<dbReference type="Gene3D" id="3.30.450.20">
    <property type="entry name" value="PAS domain"/>
    <property type="match status" value="6"/>
</dbReference>
<dbReference type="PROSITE" id="PS50887">
    <property type="entry name" value="GGDEF"/>
    <property type="match status" value="1"/>
</dbReference>
<dbReference type="Pfam" id="PF00563">
    <property type="entry name" value="EAL"/>
    <property type="match status" value="1"/>
</dbReference>
<dbReference type="PROSITE" id="PS50112">
    <property type="entry name" value="PAS"/>
    <property type="match status" value="6"/>
</dbReference>
<dbReference type="CDD" id="cd19920">
    <property type="entry name" value="REC_PA4781-like"/>
    <property type="match status" value="1"/>
</dbReference>
<dbReference type="GO" id="GO:0016301">
    <property type="term" value="F:kinase activity"/>
    <property type="evidence" value="ECO:0007669"/>
    <property type="project" value="UniProtKB-KW"/>
</dbReference>
<feature type="domain" description="PAS" evidence="7">
    <location>
        <begin position="596"/>
        <end position="639"/>
    </location>
</feature>
<feature type="coiled-coil region" evidence="5">
    <location>
        <begin position="703"/>
        <end position="730"/>
    </location>
</feature>
<dbReference type="Pfam" id="PF13185">
    <property type="entry name" value="GAF_2"/>
    <property type="match status" value="1"/>
</dbReference>
<dbReference type="NCBIfam" id="TIGR00254">
    <property type="entry name" value="GGDEF"/>
    <property type="match status" value="1"/>
</dbReference>
<dbReference type="InterPro" id="IPR029016">
    <property type="entry name" value="GAF-like_dom_sf"/>
</dbReference>
<dbReference type="SMART" id="SM00086">
    <property type="entry name" value="PAC"/>
    <property type="match status" value="6"/>
</dbReference>
<evidence type="ECO:0000256" key="5">
    <source>
        <dbReference type="SAM" id="Coils"/>
    </source>
</evidence>
<dbReference type="InterPro" id="IPR000700">
    <property type="entry name" value="PAS-assoc_C"/>
</dbReference>
<dbReference type="GO" id="GO:0000160">
    <property type="term" value="P:phosphorelay signal transduction system"/>
    <property type="evidence" value="ECO:0007669"/>
    <property type="project" value="InterPro"/>
</dbReference>
<feature type="domain" description="EAL" evidence="9">
    <location>
        <begin position="1443"/>
        <end position="1697"/>
    </location>
</feature>
<dbReference type="SUPFAM" id="SSF55073">
    <property type="entry name" value="Nucleotide cyclase"/>
    <property type="match status" value="1"/>
</dbReference>
<comment type="cofactor">
    <cofactor evidence="1">
        <name>Mg(2+)</name>
        <dbReference type="ChEBI" id="CHEBI:18420"/>
    </cofactor>
</comment>
<dbReference type="Pfam" id="PF08447">
    <property type="entry name" value="PAS_3"/>
    <property type="match status" value="1"/>
</dbReference>
<evidence type="ECO:0000259" key="10">
    <source>
        <dbReference type="PROSITE" id="PS50887"/>
    </source>
</evidence>
<dbReference type="Proteomes" id="UP000240010">
    <property type="component" value="Unassembled WGS sequence"/>
</dbReference>
<dbReference type="RefSeq" id="WP_104430265.1">
    <property type="nucleotide sequence ID" value="NZ_PTIZ01000014.1"/>
</dbReference>
<dbReference type="FunFam" id="3.30.70.270:FF:000001">
    <property type="entry name" value="Diguanylate cyclase domain protein"/>
    <property type="match status" value="1"/>
</dbReference>
<dbReference type="InterPro" id="IPR011006">
    <property type="entry name" value="CheY-like_superfamily"/>
</dbReference>
<dbReference type="Gene3D" id="3.40.50.2300">
    <property type="match status" value="1"/>
</dbReference>
<organism evidence="11 12">
    <name type="scientific">Methylobacter tundripaludum</name>
    <dbReference type="NCBI Taxonomy" id="173365"/>
    <lineage>
        <taxon>Bacteria</taxon>
        <taxon>Pseudomonadati</taxon>
        <taxon>Pseudomonadota</taxon>
        <taxon>Gammaproteobacteria</taxon>
        <taxon>Methylococcales</taxon>
        <taxon>Methylococcaceae</taxon>
        <taxon>Methylobacter</taxon>
    </lineage>
</organism>
<dbReference type="EMBL" id="PTIZ01000014">
    <property type="protein sequence ID" value="PPK73459.1"/>
    <property type="molecule type" value="Genomic_DNA"/>
</dbReference>
<evidence type="ECO:0000259" key="9">
    <source>
        <dbReference type="PROSITE" id="PS50883"/>
    </source>
</evidence>
<dbReference type="Pfam" id="PF00990">
    <property type="entry name" value="GGDEF"/>
    <property type="match status" value="1"/>
</dbReference>
<feature type="domain" description="Response regulatory" evidence="6">
    <location>
        <begin position="12"/>
        <end position="128"/>
    </location>
</feature>
<keyword evidence="5" id="KW-0175">Coiled coil</keyword>
<dbReference type="PROSITE" id="PS50883">
    <property type="entry name" value="EAL"/>
    <property type="match status" value="1"/>
</dbReference>
<dbReference type="InterPro" id="IPR001633">
    <property type="entry name" value="EAL_dom"/>
</dbReference>
<evidence type="ECO:0000313" key="11">
    <source>
        <dbReference type="EMBL" id="PPK73459.1"/>
    </source>
</evidence>
<feature type="domain" description="PAC" evidence="8">
    <location>
        <begin position="920"/>
        <end position="972"/>
    </location>
</feature>
<sequence length="1697" mass="190381">MNSATAAADKPVILIVDDTPGNLGVVVDSLENRGYRLLIAQDGAEGLKRAAFVKPDLILLDVMMPGLDGFEICRRLKSDPETADIPVIFMTALAESEHKITGFKAGGVDYLSKPVQIDEVIARVGAHLNLRAMQRQLQLQNVQLQRHQEELEQKVAQRTAELSIGNRLLREEIEERKRVENTLKFIAQRVWMEGGEAFLTALARYLGRLLEVDYVIIDKLAADPGYAETITIYAKGEVLSNMQYSLKHTPCENVMAGGLCCYPADVQQRFPEDTLLMDMQAESYIGLPLWDSAGKVIGLIAVMDGKPMRDELTVTSMLQLVATSAAAELERRQSELAIAESRQFLIRVIDAIADPVFVKDREHRWILLNQACCELIGRPRAELLGKPDSDYFPEHEMRAFRQADDAVFDSGLENVSEEDITDGQGVKRTISTTKTCFSDNNGQPVLVGIIRDMTERKQYELNLLKRVQLEEQLSCLADSVPGFIYTIRLSQDGHTSFPFASAGIENIFGLRPEDVRDDATVLRARYHPDDLPRVLAHNEESARTLTPFRIEVRIFHPDKGMRWIEIRSTPQRHQDGSTEWHGLIIDITERKESGEQLALLDYALDHVGEAVYLIDEDARILQVNEEASRMLGYTRAELLTMRVLDIDLDFDPERWRQHWGELLAGMSTVTLETRHQTKAGGIVPIEVNANPIVYQGRHYNFALARDITERKRAEEALREGEEKLRDLYELSSLGIALTDMNGRYLEFNEAFCSISGYPADELKTLDYWTLTPQEYAAGEAEQLELLSRTGRYGPYEKEYRQKDGTLVPIQLNGTLITGKDGQKYIWSIVEDVTERKQMEARVRQREQEFRVLVENSPDLIFRYDKDCRRIYVNPAMERLTGKSAAELMDRMPSDASVVSAGEEEKLVQAIRQVLETGLTAESEVAFIAGDGRRHYFHNRYAPEFGLQGEVAGVISIARDITERKLAEKLRDQRERELRTLVDNLPTMVVRYDRGFRCIYVNPAYSQITGRSEAEMLGNPLRNAWRATNISAQAYKAILADVMGSGKKAEVSLEWSDGDGRLISHAMKIVPEYDADGQVSGVLALGFDLSDRRQQQIVEANRQRVFEKMAHGDNLNGILEQVALYVESSKPGRRCAILLLDEEQKRLQIVAAPSFSESSGARLNPQLLGEAGGSWDDWAASILRGERVIVQDMGKHPCWSFYREFIPESGAVACWSEPIFSSSNQLLGVVILYINQVGAPDEADLSLLQQAGHLSSIAIERKRIEQQMYRQASYDQLTGLPNRRLFGNRLYEEIAKAERGAYSLAVLFIDLDRFKEVNDTLGHEAGDDLLVEAAQRIRSCVRESDAVARLGGDEFVVILSKVDDVVPQDRVAQCILDAMVRPFRLGEQNAYVSASIGIAGYPQDADNAEVLIGCADQAMYVAKNMGRNCFSFFNHGMLEQARQRLELVNDLRGALGAGQLEVYYQPIIEVASGRAVKAEALLRWHHPELGMVPPDRFIPIAEETDLIQEIGAWVFREAADTVKRWHALSEEDGVGQISVNMSPRQFTKDSGVHAFIDYLQAVGIDPSYLVVEITEGLLLDDCSAVTEKLELLRAAGIQLSLDDFGTGYSAMAYLKKFNIDYLKIDRSFVRDLETDPGDRAIAEAIVVMAHRLGLKVIAEGVETEGQRALLMAVGCEYVQGYLYAKPMPVEAFLAYVAG</sequence>
<dbReference type="SUPFAM" id="SSF141868">
    <property type="entry name" value="EAL domain-like"/>
    <property type="match status" value="1"/>
</dbReference>
<dbReference type="InterPro" id="IPR003018">
    <property type="entry name" value="GAF"/>
</dbReference>
<dbReference type="InterPro" id="IPR029787">
    <property type="entry name" value="Nucleotide_cyclase"/>
</dbReference>
<dbReference type="InterPro" id="IPR001789">
    <property type="entry name" value="Sig_transdc_resp-reg_receiver"/>
</dbReference>
<dbReference type="Gene3D" id="3.30.70.270">
    <property type="match status" value="1"/>
</dbReference>
<proteinExistence type="predicted"/>
<dbReference type="NCBIfam" id="TIGR00229">
    <property type="entry name" value="sensory_box"/>
    <property type="match status" value="6"/>
</dbReference>
<dbReference type="CDD" id="cd01949">
    <property type="entry name" value="GGDEF"/>
    <property type="match status" value="1"/>
</dbReference>
<reference evidence="11 12" key="1">
    <citation type="submission" date="2018-02" db="EMBL/GenBank/DDBJ databases">
        <title>Subsurface microbial communities from deep shales in Ohio and West Virginia, USA.</title>
        <authorList>
            <person name="Wrighton K."/>
        </authorList>
    </citation>
    <scope>NUCLEOTIDE SEQUENCE [LARGE SCALE GENOMIC DNA]</scope>
    <source>
        <strain evidence="11 12">OWC-DMM</strain>
    </source>
</reference>
<dbReference type="InterPro" id="IPR000160">
    <property type="entry name" value="GGDEF_dom"/>
</dbReference>
<dbReference type="InterPro" id="IPR001610">
    <property type="entry name" value="PAC"/>
</dbReference>
<dbReference type="Pfam" id="PF13426">
    <property type="entry name" value="PAS_9"/>
    <property type="match status" value="2"/>
</dbReference>
<dbReference type="InterPro" id="IPR052155">
    <property type="entry name" value="Biofilm_reg_signaling"/>
</dbReference>
<accession>A0A2S6H7J4</accession>
<feature type="domain" description="GGDEF" evidence="10">
    <location>
        <begin position="1301"/>
        <end position="1434"/>
    </location>
</feature>
<evidence type="ECO:0000259" key="8">
    <source>
        <dbReference type="PROSITE" id="PS50113"/>
    </source>
</evidence>
<protein>
    <submittedName>
        <fullName evidence="11">PAS domain S-box-containing protein/diguanylate cyclase (GGDEF)-like protein</fullName>
    </submittedName>
</protein>
<dbReference type="PROSITE" id="PS50113">
    <property type="entry name" value="PAC"/>
    <property type="match status" value="5"/>
</dbReference>
<dbReference type="Pfam" id="PF01590">
    <property type="entry name" value="GAF"/>
    <property type="match status" value="1"/>
</dbReference>
<evidence type="ECO:0000256" key="2">
    <source>
        <dbReference type="ARBA" id="ARBA00022679"/>
    </source>
</evidence>
<evidence type="ECO:0000259" key="6">
    <source>
        <dbReference type="PROSITE" id="PS50110"/>
    </source>
</evidence>
<feature type="domain" description="PAC" evidence="8">
    <location>
        <begin position="669"/>
        <end position="719"/>
    </location>
</feature>
<dbReference type="SUPFAM" id="SSF55785">
    <property type="entry name" value="PYP-like sensor domain (PAS domain)"/>
    <property type="match status" value="6"/>
</dbReference>
<evidence type="ECO:0000256" key="4">
    <source>
        <dbReference type="PROSITE-ProRule" id="PRU00169"/>
    </source>
</evidence>
<dbReference type="CDD" id="cd00130">
    <property type="entry name" value="PAS"/>
    <property type="match status" value="6"/>
</dbReference>
<dbReference type="Gene3D" id="3.30.450.40">
    <property type="match status" value="1"/>
</dbReference>
<dbReference type="PANTHER" id="PTHR44757:SF2">
    <property type="entry name" value="BIOFILM ARCHITECTURE MAINTENANCE PROTEIN MBAA"/>
    <property type="match status" value="1"/>
</dbReference>
<comment type="caution">
    <text evidence="11">The sequence shown here is derived from an EMBL/GenBank/DDBJ whole genome shotgun (WGS) entry which is preliminary data.</text>
</comment>
<dbReference type="SMART" id="SM00052">
    <property type="entry name" value="EAL"/>
    <property type="match status" value="1"/>
</dbReference>
<dbReference type="PROSITE" id="PS50110">
    <property type="entry name" value="RESPONSE_REGULATORY"/>
    <property type="match status" value="1"/>
</dbReference>
<dbReference type="PANTHER" id="PTHR44757">
    <property type="entry name" value="DIGUANYLATE CYCLASE DGCP"/>
    <property type="match status" value="1"/>
</dbReference>
<dbReference type="Pfam" id="PF00072">
    <property type="entry name" value="Response_reg"/>
    <property type="match status" value="1"/>
</dbReference>
<keyword evidence="3" id="KW-0418">Kinase</keyword>
<dbReference type="InterPro" id="IPR035919">
    <property type="entry name" value="EAL_sf"/>
</dbReference>
<feature type="domain" description="PAC" evidence="8">
    <location>
        <begin position="793"/>
        <end position="844"/>
    </location>
</feature>
<feature type="coiled-coil region" evidence="5">
    <location>
        <begin position="130"/>
        <end position="189"/>
    </location>
</feature>
<feature type="domain" description="PAS" evidence="7">
    <location>
        <begin position="341"/>
        <end position="411"/>
    </location>
</feature>
<evidence type="ECO:0000256" key="3">
    <source>
        <dbReference type="ARBA" id="ARBA00022777"/>
    </source>
</evidence>
<dbReference type="Pfam" id="PF08448">
    <property type="entry name" value="PAS_4"/>
    <property type="match status" value="3"/>
</dbReference>
<evidence type="ECO:0000313" key="12">
    <source>
        <dbReference type="Proteomes" id="UP000240010"/>
    </source>
</evidence>
<dbReference type="InterPro" id="IPR013655">
    <property type="entry name" value="PAS_fold_3"/>
</dbReference>
<dbReference type="InterPro" id="IPR043128">
    <property type="entry name" value="Rev_trsase/Diguanyl_cyclase"/>
</dbReference>
<dbReference type="SMART" id="SM00448">
    <property type="entry name" value="REC"/>
    <property type="match status" value="1"/>
</dbReference>
<evidence type="ECO:0000259" key="7">
    <source>
        <dbReference type="PROSITE" id="PS50112"/>
    </source>
</evidence>
<name>A0A2S6H7J4_9GAMM</name>
<dbReference type="SUPFAM" id="SSF55781">
    <property type="entry name" value="GAF domain-like"/>
    <property type="match status" value="2"/>
</dbReference>
<dbReference type="SMART" id="SM00065">
    <property type="entry name" value="GAF"/>
    <property type="match status" value="2"/>
</dbReference>
<keyword evidence="4" id="KW-0597">Phosphoprotein</keyword>
<dbReference type="InterPro" id="IPR035965">
    <property type="entry name" value="PAS-like_dom_sf"/>
</dbReference>
<feature type="domain" description="PAS" evidence="7">
    <location>
        <begin position="720"/>
        <end position="762"/>
    </location>
</feature>
<dbReference type="InterPro" id="IPR000014">
    <property type="entry name" value="PAS"/>
</dbReference>
<dbReference type="SMART" id="SM00091">
    <property type="entry name" value="PAS"/>
    <property type="match status" value="6"/>
</dbReference>
<dbReference type="SMART" id="SM00267">
    <property type="entry name" value="GGDEF"/>
    <property type="match status" value="1"/>
</dbReference>
<feature type="domain" description="PAS" evidence="7">
    <location>
        <begin position="469"/>
        <end position="534"/>
    </location>
</feature>
<evidence type="ECO:0000256" key="1">
    <source>
        <dbReference type="ARBA" id="ARBA00001946"/>
    </source>
</evidence>
<dbReference type="InterPro" id="IPR013656">
    <property type="entry name" value="PAS_4"/>
</dbReference>
<keyword evidence="2" id="KW-0808">Transferase</keyword>
<feature type="domain" description="PAS" evidence="7">
    <location>
        <begin position="845"/>
        <end position="917"/>
    </location>
</feature>